<evidence type="ECO:0000256" key="2">
    <source>
        <dbReference type="ARBA" id="ARBA00022692"/>
    </source>
</evidence>
<organism evidence="8 9">
    <name type="scientific">Roseivivax halodurans JCM 10272</name>
    <dbReference type="NCBI Taxonomy" id="1449350"/>
    <lineage>
        <taxon>Bacteria</taxon>
        <taxon>Pseudomonadati</taxon>
        <taxon>Pseudomonadota</taxon>
        <taxon>Alphaproteobacteria</taxon>
        <taxon>Rhodobacterales</taxon>
        <taxon>Roseobacteraceae</taxon>
        <taxon>Roseivivax</taxon>
    </lineage>
</organism>
<feature type="transmembrane region" description="Helical" evidence="5">
    <location>
        <begin position="359"/>
        <end position="381"/>
    </location>
</feature>
<comment type="subcellular location">
    <subcellularLocation>
        <location evidence="1">Membrane</location>
    </subcellularLocation>
</comment>
<dbReference type="SUPFAM" id="SSF50182">
    <property type="entry name" value="Sm-like ribonucleoproteins"/>
    <property type="match status" value="1"/>
</dbReference>
<evidence type="ECO:0000259" key="7">
    <source>
        <dbReference type="Pfam" id="PF00924"/>
    </source>
</evidence>
<dbReference type="InterPro" id="IPR023408">
    <property type="entry name" value="MscS_beta-dom_sf"/>
</dbReference>
<evidence type="ECO:0000313" key="9">
    <source>
        <dbReference type="Proteomes" id="UP000022447"/>
    </source>
</evidence>
<evidence type="ECO:0000256" key="4">
    <source>
        <dbReference type="ARBA" id="ARBA00023136"/>
    </source>
</evidence>
<keyword evidence="4 5" id="KW-0472">Membrane</keyword>
<sequence>MRRLRSVLACLVALILLASPMSAQENAGTTSWYEVRELNPGLGDTPDGIDRTTPRSAIESFLYLGRHEKWQAAAHLLDLAGWPEDEQAEVGPDLAEQLFTVIDRKIVVNWYQLLDRPDALDARAASESAMAGEPRRSILLALVELDSRPVSLRLNRLQEEGSDPVWVFSRQTVDNVPALFSLYGPSRLEELMPDLLRERAFWGLRWWEVIGLPLVITLSLMLGRLTYNLMSRGLGRDRRDFGSDSLMVALRPPAVLTVVATTLTLVTQNLFLFSGRIDTLLTPVIAIFFVMATIWAIINVADALMDRLVTFDGDALMDTGEGQEKKRAMATKVAAVRRAMIVVVTIAGAGIVLREANVMQTLGFSLLASAGAFTIVLAFAARNMLSNIMASLQIALNQSARIGDKIVFQGHLCSVERIHFTYVQLREWTGKRIVVPVIDFVEEPFENWTMRDPAQIGEVRLKLAHTARVEELRARFYEVLDELDNEDEKALADDRGVYIAGHDAFGMEVLFLVPCPDPNAAWARICEVRERMLNEVAKVDTEARPMFPNISPMEA</sequence>
<dbReference type="AlphaFoldDB" id="X7EEQ0"/>
<dbReference type="Gene3D" id="2.30.30.60">
    <property type="match status" value="1"/>
</dbReference>
<evidence type="ECO:0000313" key="8">
    <source>
        <dbReference type="EMBL" id="ETX14569.1"/>
    </source>
</evidence>
<evidence type="ECO:0000256" key="6">
    <source>
        <dbReference type="SAM" id="SignalP"/>
    </source>
</evidence>
<dbReference type="PANTHER" id="PTHR30566:SF25">
    <property type="entry name" value="INNER MEMBRANE PROTEIN"/>
    <property type="match status" value="1"/>
</dbReference>
<keyword evidence="2 5" id="KW-0812">Transmembrane</keyword>
<keyword evidence="3 5" id="KW-1133">Transmembrane helix</keyword>
<feature type="chain" id="PRO_5004977588" evidence="6">
    <location>
        <begin position="24"/>
        <end position="555"/>
    </location>
</feature>
<keyword evidence="9" id="KW-1185">Reference proteome</keyword>
<protein>
    <submittedName>
        <fullName evidence="8">Membrane protein</fullName>
    </submittedName>
</protein>
<dbReference type="OrthoDB" id="9792218at2"/>
<name>X7EEQ0_9RHOB</name>
<dbReference type="PANTHER" id="PTHR30566">
    <property type="entry name" value="YNAI-RELATED MECHANOSENSITIVE ION CHANNEL"/>
    <property type="match status" value="1"/>
</dbReference>
<dbReference type="GO" id="GO:0008381">
    <property type="term" value="F:mechanosensitive monoatomic ion channel activity"/>
    <property type="evidence" value="ECO:0007669"/>
    <property type="project" value="UniProtKB-ARBA"/>
</dbReference>
<dbReference type="InterPro" id="IPR010920">
    <property type="entry name" value="LSM_dom_sf"/>
</dbReference>
<evidence type="ECO:0000256" key="5">
    <source>
        <dbReference type="SAM" id="Phobius"/>
    </source>
</evidence>
<feature type="domain" description="Mechanosensitive ion channel MscS" evidence="7">
    <location>
        <begin position="383"/>
        <end position="449"/>
    </location>
</feature>
<dbReference type="GO" id="GO:0016020">
    <property type="term" value="C:membrane"/>
    <property type="evidence" value="ECO:0007669"/>
    <property type="project" value="UniProtKB-SubCell"/>
</dbReference>
<feature type="transmembrane region" description="Helical" evidence="5">
    <location>
        <begin position="280"/>
        <end position="298"/>
    </location>
</feature>
<gene>
    <name evidence="8" type="ORF">OCH239_03150</name>
</gene>
<keyword evidence="6" id="KW-0732">Signal</keyword>
<comment type="caution">
    <text evidence="8">The sequence shown here is derived from an EMBL/GenBank/DDBJ whole genome shotgun (WGS) entry which is preliminary data.</text>
</comment>
<dbReference type="RefSeq" id="WP_051489427.1">
    <property type="nucleotide sequence ID" value="NZ_JALZ01000010.1"/>
</dbReference>
<feature type="transmembrane region" description="Helical" evidence="5">
    <location>
        <begin position="248"/>
        <end position="268"/>
    </location>
</feature>
<dbReference type="Pfam" id="PF00924">
    <property type="entry name" value="MS_channel_2nd"/>
    <property type="match status" value="1"/>
</dbReference>
<dbReference type="EMBL" id="JALZ01000010">
    <property type="protein sequence ID" value="ETX14569.1"/>
    <property type="molecule type" value="Genomic_DNA"/>
</dbReference>
<feature type="transmembrane region" description="Helical" evidence="5">
    <location>
        <begin position="335"/>
        <end position="353"/>
    </location>
</feature>
<evidence type="ECO:0000256" key="3">
    <source>
        <dbReference type="ARBA" id="ARBA00022989"/>
    </source>
</evidence>
<proteinExistence type="predicted"/>
<reference evidence="8 9" key="1">
    <citation type="submission" date="2014-01" db="EMBL/GenBank/DDBJ databases">
        <title>Roseivivax halodurans JCM 10272 Genome Sequencing.</title>
        <authorList>
            <person name="Lai Q."/>
            <person name="Li G."/>
            <person name="Shao Z."/>
        </authorList>
    </citation>
    <scope>NUCLEOTIDE SEQUENCE [LARGE SCALE GENOMIC DNA]</scope>
    <source>
        <strain evidence="8 9">JCM 10272</strain>
    </source>
</reference>
<accession>X7EEQ0</accession>
<feature type="transmembrane region" description="Helical" evidence="5">
    <location>
        <begin position="206"/>
        <end position="227"/>
    </location>
</feature>
<dbReference type="PATRIC" id="fig|1449350.3.peg.2385"/>
<feature type="signal peptide" evidence="6">
    <location>
        <begin position="1"/>
        <end position="23"/>
    </location>
</feature>
<dbReference type="Proteomes" id="UP000022447">
    <property type="component" value="Unassembled WGS sequence"/>
</dbReference>
<evidence type="ECO:0000256" key="1">
    <source>
        <dbReference type="ARBA" id="ARBA00004370"/>
    </source>
</evidence>
<dbReference type="eggNOG" id="COG0668">
    <property type="taxonomic scope" value="Bacteria"/>
</dbReference>
<dbReference type="Gene3D" id="1.10.287.1260">
    <property type="match status" value="1"/>
</dbReference>
<dbReference type="InterPro" id="IPR006685">
    <property type="entry name" value="MscS_channel_2nd"/>
</dbReference>
<dbReference type="STRING" id="1449350.OCH239_03150"/>